<evidence type="ECO:0000313" key="2">
    <source>
        <dbReference type="EMBL" id="ALF53946.1"/>
    </source>
</evidence>
<reference evidence="2 3" key="2">
    <citation type="journal article" date="2016" name="Genome Announc.">
        <title>Draft Genome Sequence of the N2-Fixing Cyanobacterium Nostoc piscinale CENA21, Isolated from the Brazilian Amazon Floodplain.</title>
        <authorList>
            <person name="Leao T."/>
            <person name="Guimaraes P.I."/>
            <person name="de Melo A.G."/>
            <person name="Ramos R.T."/>
            <person name="Leao P.N."/>
            <person name="Silva A."/>
            <person name="Fiore M.F."/>
            <person name="Schneider M.P."/>
        </authorList>
    </citation>
    <scope>NUCLEOTIDE SEQUENCE [LARGE SCALE GENOMIC DNA]</scope>
    <source>
        <strain evidence="2 3">CENA21</strain>
    </source>
</reference>
<reference evidence="3" key="1">
    <citation type="submission" date="2015-07" db="EMBL/GenBank/DDBJ databases">
        <title>Genome Of Nitrogen-Fixing Cyanobacterium Nostoc piscinale CENA21 From Solimoes/Amazon River Floodplain Sediments And Comparative Genomics To Uncover Biosynthetic Natural Products Potential.</title>
        <authorList>
            <person name="Leao T.F."/>
            <person name="Leao P.N."/>
            <person name="Guimaraes P.I."/>
            <person name="de Melo A.G.C."/>
            <person name="Ramos R.T.J."/>
            <person name="Silva A."/>
            <person name="Fiore M.F."/>
            <person name="Schneider M.P.C."/>
        </authorList>
    </citation>
    <scope>NUCLEOTIDE SEQUENCE [LARGE SCALE GENOMIC DNA]</scope>
    <source>
        <strain evidence="3">CENA21</strain>
    </source>
</reference>
<dbReference type="EMBL" id="CP012036">
    <property type="protein sequence ID" value="ALF53946.1"/>
    <property type="molecule type" value="Genomic_DNA"/>
</dbReference>
<feature type="transmembrane region" description="Helical" evidence="1">
    <location>
        <begin position="7"/>
        <end position="27"/>
    </location>
</feature>
<proteinExistence type="predicted"/>
<dbReference type="Pfam" id="PF20065">
    <property type="entry name" value="DUF6464"/>
    <property type="match status" value="1"/>
</dbReference>
<gene>
    <name evidence="2" type="ORF">ACX27_15545</name>
</gene>
<sequence length="84" mass="9764">MRRIADFMLMIVCGGVWYLLGVISAIATPPMQVREENQSRKPQNLLDKNDCLYNARSPYIQCAVNPAELCDQCIYFVEYEEWDI</sequence>
<dbReference type="KEGG" id="npz:ACX27_15545"/>
<evidence type="ECO:0000313" key="3">
    <source>
        <dbReference type="Proteomes" id="UP000062645"/>
    </source>
</evidence>
<protein>
    <submittedName>
        <fullName evidence="2">Uncharacterized protein</fullName>
    </submittedName>
</protein>
<accession>A0A0M4SXX6</accession>
<dbReference type="PATRIC" id="fig|224013.5.peg.3750"/>
<keyword evidence="3" id="KW-1185">Reference proteome</keyword>
<organism evidence="2 3">
    <name type="scientific">Nostoc piscinale CENA21</name>
    <dbReference type="NCBI Taxonomy" id="224013"/>
    <lineage>
        <taxon>Bacteria</taxon>
        <taxon>Bacillati</taxon>
        <taxon>Cyanobacteriota</taxon>
        <taxon>Cyanophyceae</taxon>
        <taxon>Nostocales</taxon>
        <taxon>Nostocaceae</taxon>
        <taxon>Nostoc</taxon>
    </lineage>
</organism>
<name>A0A0M4SXX6_9NOSO</name>
<dbReference type="OrthoDB" id="515679at2"/>
<dbReference type="AlphaFoldDB" id="A0A0M4SXX6"/>
<evidence type="ECO:0000256" key="1">
    <source>
        <dbReference type="SAM" id="Phobius"/>
    </source>
</evidence>
<keyword evidence="1" id="KW-0812">Transmembrane</keyword>
<keyword evidence="1" id="KW-0472">Membrane</keyword>
<keyword evidence="1" id="KW-1133">Transmembrane helix</keyword>
<dbReference type="RefSeq" id="WP_062294197.1">
    <property type="nucleotide sequence ID" value="NZ_CP012036.1"/>
</dbReference>
<dbReference type="InterPro" id="IPR045589">
    <property type="entry name" value="DUF6464"/>
</dbReference>
<dbReference type="Proteomes" id="UP000062645">
    <property type="component" value="Chromosome"/>
</dbReference>